<name>A0AAW9TJC0_RHIML</name>
<dbReference type="EMBL" id="WISR01000047">
    <property type="protein sequence ID" value="MQW32110.1"/>
    <property type="molecule type" value="Genomic_DNA"/>
</dbReference>
<organism evidence="4 5">
    <name type="scientific">Rhizobium meliloti</name>
    <name type="common">Ensifer meliloti</name>
    <name type="synonym">Sinorhizobium meliloti</name>
    <dbReference type="NCBI Taxonomy" id="382"/>
    <lineage>
        <taxon>Bacteria</taxon>
        <taxon>Pseudomonadati</taxon>
        <taxon>Pseudomonadota</taxon>
        <taxon>Alphaproteobacteria</taxon>
        <taxon>Hyphomicrobiales</taxon>
        <taxon>Rhizobiaceae</taxon>
        <taxon>Sinorhizobium/Ensifer group</taxon>
        <taxon>Sinorhizobium</taxon>
    </lineage>
</organism>
<sequence>MSGATSKRNLFMRTETDFTSPILSRRQVLIGGIASTFIVAGAQFGQAADSIELSILHTDPALVKELHEDIAANFVALFPNVRIRFTIVPTYDEALAQSLRDALTDNPPDIAFHGLNNISLLAERGLLTSLDRFIDKEPSWGQLGYHENLKQFCRHRSQTWGLPFALSTLICYYNQELVERVHGTNVNFPSNWDDIAHLASEIRAPSGGVHFHYQSTGNVFLFDLICSFGGQILDADHRTVLFDSPAGLKALEVLKSLGEARGGPDIGTSAARAAYAAGTLGILVDSSSALTNFLKQAEGKFTVGTARIPLPGGTDVRLPSAGSAATIMSQDVQRQELSWNYIKFATNPENQTALAKQTGYIPVNNIAISEPALLGDYYRRRPLYGPAVSMLPNLTGWRAFPGENALKIDKAIQDLARDVLTLKKEPQAALEEMAEVTRRMIGDG</sequence>
<dbReference type="InterPro" id="IPR006059">
    <property type="entry name" value="SBP"/>
</dbReference>
<comment type="subcellular location">
    <subcellularLocation>
        <location evidence="1">Periplasm</location>
    </subcellularLocation>
</comment>
<evidence type="ECO:0000313" key="4">
    <source>
        <dbReference type="EMBL" id="MQW32110.1"/>
    </source>
</evidence>
<evidence type="ECO:0000256" key="1">
    <source>
        <dbReference type="ARBA" id="ARBA00004418"/>
    </source>
</evidence>
<accession>A0AAW9TJC0</accession>
<dbReference type="PANTHER" id="PTHR43649">
    <property type="entry name" value="ARABINOSE-BINDING PROTEIN-RELATED"/>
    <property type="match status" value="1"/>
</dbReference>
<evidence type="ECO:0000256" key="3">
    <source>
        <dbReference type="ARBA" id="ARBA00022764"/>
    </source>
</evidence>
<protein>
    <submittedName>
        <fullName evidence="4">Extracellular solute-binding protein</fullName>
    </submittedName>
</protein>
<dbReference type="Proteomes" id="UP000429484">
    <property type="component" value="Unassembled WGS sequence"/>
</dbReference>
<comment type="caution">
    <text evidence="4">The sequence shown here is derived from an EMBL/GenBank/DDBJ whole genome shotgun (WGS) entry which is preliminary data.</text>
</comment>
<reference evidence="4 5" key="1">
    <citation type="journal article" date="2013" name="Genome Biol.">
        <title>Comparative genomics of the core and accessory genomes of 48 Sinorhizobium strains comprising five genospecies.</title>
        <authorList>
            <person name="Sugawara M."/>
            <person name="Epstein B."/>
            <person name="Badgley B.D."/>
            <person name="Unno T."/>
            <person name="Xu L."/>
            <person name="Reese J."/>
            <person name="Gyaneshwar P."/>
            <person name="Denny R."/>
            <person name="Mudge J."/>
            <person name="Bharti A.K."/>
            <person name="Farmer A.D."/>
            <person name="May G.D."/>
            <person name="Woodward J.E."/>
            <person name="Medigue C."/>
            <person name="Vallenet D."/>
            <person name="Lajus A."/>
            <person name="Rouy Z."/>
            <person name="Martinez-Vaz B."/>
            <person name="Tiffin P."/>
            <person name="Young N.D."/>
            <person name="Sadowsky M.J."/>
        </authorList>
    </citation>
    <scope>NUCLEOTIDE SEQUENCE [LARGE SCALE GENOMIC DNA]</scope>
    <source>
        <strain evidence="4 5">N6B1</strain>
    </source>
</reference>
<dbReference type="PANTHER" id="PTHR43649:SF12">
    <property type="entry name" value="DIACETYLCHITOBIOSE BINDING PROTEIN DASA"/>
    <property type="match status" value="1"/>
</dbReference>
<dbReference type="SUPFAM" id="SSF53850">
    <property type="entry name" value="Periplasmic binding protein-like II"/>
    <property type="match status" value="1"/>
</dbReference>
<dbReference type="GO" id="GO:0042597">
    <property type="term" value="C:periplasmic space"/>
    <property type="evidence" value="ECO:0007669"/>
    <property type="project" value="UniProtKB-SubCell"/>
</dbReference>
<dbReference type="Pfam" id="PF13416">
    <property type="entry name" value="SBP_bac_8"/>
    <property type="match status" value="1"/>
</dbReference>
<evidence type="ECO:0000313" key="5">
    <source>
        <dbReference type="Proteomes" id="UP000429484"/>
    </source>
</evidence>
<comment type="similarity">
    <text evidence="2">Belongs to the bacterial solute-binding protein 1 family.</text>
</comment>
<dbReference type="InterPro" id="IPR050490">
    <property type="entry name" value="Bact_solute-bd_prot1"/>
</dbReference>
<gene>
    <name evidence="4" type="ORF">GHK53_04455</name>
</gene>
<dbReference type="Gene3D" id="3.40.190.10">
    <property type="entry name" value="Periplasmic binding protein-like II"/>
    <property type="match status" value="2"/>
</dbReference>
<evidence type="ECO:0000256" key="2">
    <source>
        <dbReference type="ARBA" id="ARBA00008520"/>
    </source>
</evidence>
<proteinExistence type="inferred from homology"/>
<keyword evidence="3" id="KW-0574">Periplasm</keyword>
<dbReference type="AlphaFoldDB" id="A0AAW9TJC0"/>